<accession>A0A285HFT8</accession>
<organism evidence="1 2">
    <name type="scientific">Paractinoplanes atraurantiacus</name>
    <dbReference type="NCBI Taxonomy" id="1036182"/>
    <lineage>
        <taxon>Bacteria</taxon>
        <taxon>Bacillati</taxon>
        <taxon>Actinomycetota</taxon>
        <taxon>Actinomycetes</taxon>
        <taxon>Micromonosporales</taxon>
        <taxon>Micromonosporaceae</taxon>
        <taxon>Paractinoplanes</taxon>
    </lineage>
</organism>
<proteinExistence type="predicted"/>
<dbReference type="EMBL" id="OBDY01000004">
    <property type="protein sequence ID" value="SNY34527.1"/>
    <property type="molecule type" value="Genomic_DNA"/>
</dbReference>
<reference evidence="1 2" key="1">
    <citation type="submission" date="2017-09" db="EMBL/GenBank/DDBJ databases">
        <authorList>
            <person name="Ehlers B."/>
            <person name="Leendertz F.H."/>
        </authorList>
    </citation>
    <scope>NUCLEOTIDE SEQUENCE [LARGE SCALE GENOMIC DNA]</scope>
    <source>
        <strain evidence="1 2">CGMCC 4.6857</strain>
    </source>
</reference>
<dbReference type="AlphaFoldDB" id="A0A285HFT8"/>
<evidence type="ECO:0000313" key="1">
    <source>
        <dbReference type="EMBL" id="SNY34527.1"/>
    </source>
</evidence>
<dbReference type="Proteomes" id="UP000219612">
    <property type="component" value="Unassembled WGS sequence"/>
</dbReference>
<evidence type="ECO:0000313" key="2">
    <source>
        <dbReference type="Proteomes" id="UP000219612"/>
    </source>
</evidence>
<name>A0A285HFT8_9ACTN</name>
<gene>
    <name evidence="1" type="ORF">SAMN05421748_104295</name>
</gene>
<sequence length="52" mass="5918">MPDMLEDLLLAELRRSVTTREGVPAAETTADLRRRLRRLQDDLRRVGTPGSL</sequence>
<keyword evidence="2" id="KW-1185">Reference proteome</keyword>
<protein>
    <submittedName>
        <fullName evidence="1">Uncharacterized protein</fullName>
    </submittedName>
</protein>